<evidence type="ECO:0000313" key="2">
    <source>
        <dbReference type="Proteomes" id="UP000318017"/>
    </source>
</evidence>
<sequence length="92" mass="10277">MSSSPPREPLSALIRQDTKVVGAICLPEEDVQEFIDQFNNCYGPMRMCIERPKFGPKAPAVLIPVGANFRKPLRAPIASVRHTFEIRTQPEA</sequence>
<accession>A0A518GC96</accession>
<proteinExistence type="predicted"/>
<dbReference type="AlphaFoldDB" id="A0A518GC96"/>
<keyword evidence="2" id="KW-1185">Reference proteome</keyword>
<name>A0A518GC96_9BACT</name>
<dbReference type="OrthoDB" id="286810at2"/>
<organism evidence="1 2">
    <name type="scientific">Aureliella helgolandensis</name>
    <dbReference type="NCBI Taxonomy" id="2527968"/>
    <lineage>
        <taxon>Bacteria</taxon>
        <taxon>Pseudomonadati</taxon>
        <taxon>Planctomycetota</taxon>
        <taxon>Planctomycetia</taxon>
        <taxon>Pirellulales</taxon>
        <taxon>Pirellulaceae</taxon>
        <taxon>Aureliella</taxon>
    </lineage>
</organism>
<evidence type="ECO:0000313" key="1">
    <source>
        <dbReference type="EMBL" id="QDV26222.1"/>
    </source>
</evidence>
<dbReference type="Proteomes" id="UP000318017">
    <property type="component" value="Chromosome"/>
</dbReference>
<reference evidence="1 2" key="1">
    <citation type="submission" date="2019-02" db="EMBL/GenBank/DDBJ databases">
        <title>Deep-cultivation of Planctomycetes and their phenomic and genomic characterization uncovers novel biology.</title>
        <authorList>
            <person name="Wiegand S."/>
            <person name="Jogler M."/>
            <person name="Boedeker C."/>
            <person name="Pinto D."/>
            <person name="Vollmers J."/>
            <person name="Rivas-Marin E."/>
            <person name="Kohn T."/>
            <person name="Peeters S.H."/>
            <person name="Heuer A."/>
            <person name="Rast P."/>
            <person name="Oberbeckmann S."/>
            <person name="Bunk B."/>
            <person name="Jeske O."/>
            <person name="Meyerdierks A."/>
            <person name="Storesund J.E."/>
            <person name="Kallscheuer N."/>
            <person name="Luecker S."/>
            <person name="Lage O.M."/>
            <person name="Pohl T."/>
            <person name="Merkel B.J."/>
            <person name="Hornburger P."/>
            <person name="Mueller R.-W."/>
            <person name="Bruemmer F."/>
            <person name="Labrenz M."/>
            <person name="Spormann A.M."/>
            <person name="Op den Camp H."/>
            <person name="Overmann J."/>
            <person name="Amann R."/>
            <person name="Jetten M.S.M."/>
            <person name="Mascher T."/>
            <person name="Medema M.H."/>
            <person name="Devos D.P."/>
            <person name="Kaster A.-K."/>
            <person name="Ovreas L."/>
            <person name="Rohde M."/>
            <person name="Galperin M.Y."/>
            <person name="Jogler C."/>
        </authorList>
    </citation>
    <scope>NUCLEOTIDE SEQUENCE [LARGE SCALE GENOMIC DNA]</scope>
    <source>
        <strain evidence="1 2">Q31a</strain>
    </source>
</reference>
<dbReference type="EMBL" id="CP036298">
    <property type="protein sequence ID" value="QDV26222.1"/>
    <property type="molecule type" value="Genomic_DNA"/>
</dbReference>
<dbReference type="RefSeq" id="WP_145082204.1">
    <property type="nucleotide sequence ID" value="NZ_CP036298.1"/>
</dbReference>
<dbReference type="KEGG" id="ahel:Q31a_45940"/>
<gene>
    <name evidence="1" type="ORF">Q31a_45940</name>
</gene>
<protein>
    <submittedName>
        <fullName evidence="1">Uncharacterized protein</fullName>
    </submittedName>
</protein>